<dbReference type="Proteomes" id="UP000642509">
    <property type="component" value="Unassembled WGS sequence"/>
</dbReference>
<dbReference type="InterPro" id="IPR001650">
    <property type="entry name" value="Helicase_C-like"/>
</dbReference>
<protein>
    <recommendedName>
        <fullName evidence="7">DEAD/DEAH box helicase</fullName>
    </recommendedName>
</protein>
<feature type="domain" description="Helicase C-terminal" evidence="4">
    <location>
        <begin position="719"/>
        <end position="872"/>
    </location>
</feature>
<feature type="domain" description="Helicase ATP-binding" evidence="3">
    <location>
        <begin position="471"/>
        <end position="638"/>
    </location>
</feature>
<dbReference type="Gene3D" id="3.40.50.300">
    <property type="entry name" value="P-loop containing nucleotide triphosphate hydrolases"/>
    <property type="match status" value="1"/>
</dbReference>
<gene>
    <name evidence="5" type="ORF">GCM10010977_24230</name>
</gene>
<comment type="caution">
    <text evidence="5">The sequence shown here is derived from an EMBL/GenBank/DDBJ whole genome shotgun (WGS) entry which is preliminary data.</text>
</comment>
<dbReference type="SMART" id="SM00487">
    <property type="entry name" value="DEXDc"/>
    <property type="match status" value="1"/>
</dbReference>
<dbReference type="CDD" id="cd18793">
    <property type="entry name" value="SF2_C_SNF"/>
    <property type="match status" value="1"/>
</dbReference>
<dbReference type="PROSITE" id="PS51194">
    <property type="entry name" value="HELICASE_CTER"/>
    <property type="match status" value="1"/>
</dbReference>
<dbReference type="Pfam" id="PF00176">
    <property type="entry name" value="SNF2-rel_dom"/>
    <property type="match status" value="1"/>
</dbReference>
<dbReference type="PROSITE" id="PS51192">
    <property type="entry name" value="HELICASE_ATP_BIND_1"/>
    <property type="match status" value="1"/>
</dbReference>
<evidence type="ECO:0000259" key="3">
    <source>
        <dbReference type="PROSITE" id="PS51192"/>
    </source>
</evidence>
<proteinExistence type="predicted"/>
<keyword evidence="1" id="KW-0378">Hydrolase</keyword>
<dbReference type="EMBL" id="BMLQ01000007">
    <property type="protein sequence ID" value="GGO47306.1"/>
    <property type="molecule type" value="Genomic_DNA"/>
</dbReference>
<keyword evidence="6" id="KW-1185">Reference proteome</keyword>
<evidence type="ECO:0008006" key="7">
    <source>
        <dbReference type="Google" id="ProtNLM"/>
    </source>
</evidence>
<dbReference type="SMART" id="SM00490">
    <property type="entry name" value="HELICc"/>
    <property type="match status" value="1"/>
</dbReference>
<dbReference type="InterPro" id="IPR014001">
    <property type="entry name" value="Helicase_ATP-bd"/>
</dbReference>
<evidence type="ECO:0000256" key="2">
    <source>
        <dbReference type="SAM" id="MobiDB-lite"/>
    </source>
</evidence>
<dbReference type="Pfam" id="PF00271">
    <property type="entry name" value="Helicase_C"/>
    <property type="match status" value="1"/>
</dbReference>
<dbReference type="InterPro" id="IPR049730">
    <property type="entry name" value="SNF2/RAD54-like_C"/>
</dbReference>
<name>A0ABQ2M641_9MICC</name>
<evidence type="ECO:0000256" key="1">
    <source>
        <dbReference type="ARBA" id="ARBA00022801"/>
    </source>
</evidence>
<dbReference type="Gene3D" id="3.40.50.10810">
    <property type="entry name" value="Tandem AAA-ATPase domain"/>
    <property type="match status" value="1"/>
</dbReference>
<reference evidence="6" key="1">
    <citation type="journal article" date="2019" name="Int. J. Syst. Evol. Microbiol.">
        <title>The Global Catalogue of Microorganisms (GCM) 10K type strain sequencing project: providing services to taxonomists for standard genome sequencing and annotation.</title>
        <authorList>
            <consortium name="The Broad Institute Genomics Platform"/>
            <consortium name="The Broad Institute Genome Sequencing Center for Infectious Disease"/>
            <person name="Wu L."/>
            <person name="Ma J."/>
        </authorList>
    </citation>
    <scope>NUCLEOTIDE SEQUENCE [LARGE SCALE GENOMIC DNA]</scope>
    <source>
        <strain evidence="6">CGMCC 1.7064</strain>
    </source>
</reference>
<dbReference type="PANTHER" id="PTHR10799">
    <property type="entry name" value="SNF2/RAD54 HELICASE FAMILY"/>
    <property type="match status" value="1"/>
</dbReference>
<evidence type="ECO:0000313" key="6">
    <source>
        <dbReference type="Proteomes" id="UP000642509"/>
    </source>
</evidence>
<organism evidence="5 6">
    <name type="scientific">Citricoccus zhacaiensis</name>
    <dbReference type="NCBI Taxonomy" id="489142"/>
    <lineage>
        <taxon>Bacteria</taxon>
        <taxon>Bacillati</taxon>
        <taxon>Actinomycetota</taxon>
        <taxon>Actinomycetes</taxon>
        <taxon>Micrococcales</taxon>
        <taxon>Micrococcaceae</taxon>
        <taxon>Citricoccus</taxon>
    </lineage>
</organism>
<evidence type="ECO:0000259" key="4">
    <source>
        <dbReference type="PROSITE" id="PS51194"/>
    </source>
</evidence>
<sequence>MNSTDRATLQRTISEVASWMERAAALFGRRTQIMMDSNEASRRLSSAVLDLQSRDLQHQTTEYWRVLPLGPDDGAHLAALARLRALPPIAAHEEEALATLAGGREQEMNRARKLLGLRRLITFGEVRHQAEQSARQLNDYRLWAHTQGLPQLLDRLEQHPTIAASIPTEDALHPSIGLLRRLPELGIAPELIPAEDIALLPQAIAPLEEALRREAERRAAAHRAGVVIRDGEARALLDTMDVERLKDATADRLSIGPLLEAGITTVLQVWDRGAELEALDGVGKTTAARLRGAARTLWDLAVDGTGLRLDPADRTESATELLRRTRAWEQLLPLRRATAGVALAEALAPLAHAQAPGHPVLLAPRARTAAQFREAVVSVLQLAGTVPTDKHTGPDAGPHPGAEGAGDEVWDDFLARPSDYYALFAELGFTTEDPEKTQGDLPAEIVEAVRAFRLDTTHLTASLRGYQSFGAKFALVQGKVVIGDEMGLGKTVEALAVLTHLAATGGAKKPVHFLVVCPAAVVTNWMREIEKMTTLPAHRLHGANREAAASAWRRAGGVAVTTFATLRSAAFGDEGAEPIPLDCVVVDEAQYIKNPEALRSQAVAEVIDRTERAILLTGTPLMNRLEEFRVLIGYLRPDLVLDSHALAPARFRQQVAPAYLRRNQEDVLTELPELVEVEELLPMNAADSLAYREAVAEGNFMAMRTAAFSSGGASEKMQRLVEIVSEAEENGRRVIVFSFFRDVLDAVVGALDGPVFGPLTGSVAATQRQSMVDAFSAAPGGAALVAQVSAGGVGLNIQAASVVVLCEPQLNPAIEWQAIARARRMGQLETVQVHRLLSEDGVDQRLTEMLAVKAELFEQFAAESDVAEAAPEAVDVSEAALARKVIAVEQERLLGDRGTYQAPDSPCAT</sequence>
<dbReference type="RefSeq" id="WP_188806424.1">
    <property type="nucleotide sequence ID" value="NZ_BAAAOU010000002.1"/>
</dbReference>
<evidence type="ECO:0000313" key="5">
    <source>
        <dbReference type="EMBL" id="GGO47306.1"/>
    </source>
</evidence>
<dbReference type="SUPFAM" id="SSF52540">
    <property type="entry name" value="P-loop containing nucleoside triphosphate hydrolases"/>
    <property type="match status" value="2"/>
</dbReference>
<dbReference type="CDD" id="cd17919">
    <property type="entry name" value="DEXHc_Snf"/>
    <property type="match status" value="1"/>
</dbReference>
<feature type="region of interest" description="Disordered" evidence="2">
    <location>
        <begin position="387"/>
        <end position="407"/>
    </location>
</feature>
<dbReference type="InterPro" id="IPR027417">
    <property type="entry name" value="P-loop_NTPase"/>
</dbReference>
<accession>A0ABQ2M641</accession>
<dbReference type="InterPro" id="IPR000330">
    <property type="entry name" value="SNF2_N"/>
</dbReference>
<dbReference type="InterPro" id="IPR038718">
    <property type="entry name" value="SNF2-like_sf"/>
</dbReference>